<gene>
    <name evidence="1" type="ORF">ALQ29_100229</name>
</gene>
<comment type="caution">
    <text evidence="1">The sequence shown here is derived from an EMBL/GenBank/DDBJ whole genome shotgun (WGS) entry which is preliminary data.</text>
</comment>
<organism evidence="1 2">
    <name type="scientific">Pseudomonas marginalis pv. marginalis</name>
    <dbReference type="NCBI Taxonomy" id="97473"/>
    <lineage>
        <taxon>Bacteria</taxon>
        <taxon>Pseudomonadati</taxon>
        <taxon>Pseudomonadota</taxon>
        <taxon>Gammaproteobacteria</taxon>
        <taxon>Pseudomonadales</taxon>
        <taxon>Pseudomonadaceae</taxon>
        <taxon>Pseudomonas</taxon>
    </lineage>
</organism>
<evidence type="ECO:0000313" key="1">
    <source>
        <dbReference type="EMBL" id="RMP11184.1"/>
    </source>
</evidence>
<accession>A0A3M3WDS3</accession>
<dbReference type="Proteomes" id="UP000276587">
    <property type="component" value="Unassembled WGS sequence"/>
</dbReference>
<dbReference type="EMBL" id="RBQF01000112">
    <property type="protein sequence ID" value="RMP11184.1"/>
    <property type="molecule type" value="Genomic_DNA"/>
</dbReference>
<protein>
    <submittedName>
        <fullName evidence="1">Uncharacterized protein</fullName>
    </submittedName>
</protein>
<keyword evidence="2" id="KW-1185">Reference proteome</keyword>
<reference evidence="1 2" key="1">
    <citation type="submission" date="2018-08" db="EMBL/GenBank/DDBJ databases">
        <title>Recombination of ecologically and evolutionarily significant loci maintains genetic cohesion in the Pseudomonas syringae species complex.</title>
        <authorList>
            <person name="Dillon M."/>
            <person name="Thakur S."/>
            <person name="Almeida R.N.D."/>
            <person name="Weir B.S."/>
            <person name="Guttman D.S."/>
        </authorList>
    </citation>
    <scope>NUCLEOTIDE SEQUENCE [LARGE SCALE GENOMIC DNA]</scope>
    <source>
        <strain evidence="1 2">ICMP 3555</strain>
    </source>
</reference>
<name>A0A3M3WDS3_PSEMA</name>
<evidence type="ECO:0000313" key="2">
    <source>
        <dbReference type="Proteomes" id="UP000276587"/>
    </source>
</evidence>
<sequence>MRDWRHVGDAGDLIATAVQSTDSRLTTWTWTFDVNVEVFQAVFQRSLTSTFSSYLSSKRGGLAGTAETRTTGGSPRKRVTLTVGDGHDGVVKRCMDVGDAINHCLFNFFTRTSSRFCHDNFPVDSRGRLLADRLTRTFTGTRVSLGTLTAHWKTTTMTQTTVATEVHQTLDFHVDFATQVTFSGELRHFATQQLNLLVAQIFDLCGWVYPSICANFLRSSATNTIDVGQRDNSVLVIWNVNACNTGHSVGLQLTATYAPEAKK</sequence>
<dbReference type="AlphaFoldDB" id="A0A3M3WDS3"/>
<proteinExistence type="predicted"/>